<name>A0A9P8THJ9_9ASCO</name>
<gene>
    <name evidence="2" type="ORF">WICMUC_001264</name>
</gene>
<dbReference type="OrthoDB" id="10686967at2759"/>
<dbReference type="AlphaFoldDB" id="A0A9P8THJ9"/>
<dbReference type="EMBL" id="JAEUBF010000390">
    <property type="protein sequence ID" value="KAH3679069.1"/>
    <property type="molecule type" value="Genomic_DNA"/>
</dbReference>
<sequence length="483" mass="54506">MKTFGDGRTGPGIIKLTAQDLQEADSIEFVQLNLITGSEEYDEFKDIRNNFNSLALDTKDRKGRFSTNFEQRVIHGHTFEININDDLKSISDKHSITNDSKFSHLTISATSDLGDSSSSSNNISLQRNSDEKIEILSYRNGEQNIVSMKTQPGSYEMCFHHALNDNYIIVQGERNSRDTFHSLTEPEEGLNSKSTALNDTDGSESQTEAKRGIFSRIFQSIRNTKPRKKNRQSFNRLRTSLRFVRPSRITQITDSRLHDDTDPDAELKVDSASINNRGLSQRSVLPPHSTRNSDIYEIAISPSHGLSSPTSQVTSLLHSFISKEPVRIRRDTRSERLSIVRLMELGIFKRIRRTGSEQESVTSSRLQPNNITQLSVQSSTSGLAESGNVTSRFQSSRSSGERNDSISYSFQARHLDLPVVPQQDIRGVISPALIEEMRRDEEDKLTQSFIADDEQLPTNSRENKIKAMLGNFEDSFPDRLPAK</sequence>
<dbReference type="Proteomes" id="UP000769528">
    <property type="component" value="Unassembled WGS sequence"/>
</dbReference>
<reference evidence="2" key="1">
    <citation type="journal article" date="2021" name="Open Biol.">
        <title>Shared evolutionary footprints suggest mitochondrial oxidative damage underlies multiple complex I losses in fungi.</title>
        <authorList>
            <person name="Schikora-Tamarit M.A."/>
            <person name="Marcet-Houben M."/>
            <person name="Nosek J."/>
            <person name="Gabaldon T."/>
        </authorList>
    </citation>
    <scope>NUCLEOTIDE SEQUENCE</scope>
    <source>
        <strain evidence="2">CBS6341</strain>
    </source>
</reference>
<feature type="region of interest" description="Disordered" evidence="1">
    <location>
        <begin position="354"/>
        <end position="404"/>
    </location>
</feature>
<comment type="caution">
    <text evidence="2">The sequence shown here is derived from an EMBL/GenBank/DDBJ whole genome shotgun (WGS) entry which is preliminary data.</text>
</comment>
<evidence type="ECO:0000313" key="2">
    <source>
        <dbReference type="EMBL" id="KAH3679069.1"/>
    </source>
</evidence>
<proteinExistence type="predicted"/>
<accession>A0A9P8THJ9</accession>
<feature type="region of interest" description="Disordered" evidence="1">
    <location>
        <begin position="183"/>
        <end position="210"/>
    </location>
</feature>
<organism evidence="2 3">
    <name type="scientific">Wickerhamomyces mucosus</name>
    <dbReference type="NCBI Taxonomy" id="1378264"/>
    <lineage>
        <taxon>Eukaryota</taxon>
        <taxon>Fungi</taxon>
        <taxon>Dikarya</taxon>
        <taxon>Ascomycota</taxon>
        <taxon>Saccharomycotina</taxon>
        <taxon>Saccharomycetes</taxon>
        <taxon>Phaffomycetales</taxon>
        <taxon>Wickerhamomycetaceae</taxon>
        <taxon>Wickerhamomyces</taxon>
    </lineage>
</organism>
<evidence type="ECO:0000256" key="1">
    <source>
        <dbReference type="SAM" id="MobiDB-lite"/>
    </source>
</evidence>
<feature type="compositionally biased region" description="Polar residues" evidence="1">
    <location>
        <begin position="191"/>
        <end position="206"/>
    </location>
</feature>
<reference evidence="2" key="2">
    <citation type="submission" date="2021-01" db="EMBL/GenBank/DDBJ databases">
        <authorList>
            <person name="Schikora-Tamarit M.A."/>
        </authorList>
    </citation>
    <scope>NUCLEOTIDE SEQUENCE</scope>
    <source>
        <strain evidence="2">CBS6341</strain>
    </source>
</reference>
<protein>
    <submittedName>
        <fullName evidence="2">Uncharacterized protein</fullName>
    </submittedName>
</protein>
<evidence type="ECO:0000313" key="3">
    <source>
        <dbReference type="Proteomes" id="UP000769528"/>
    </source>
</evidence>
<feature type="compositionally biased region" description="Polar residues" evidence="1">
    <location>
        <begin position="357"/>
        <end position="398"/>
    </location>
</feature>
<keyword evidence="3" id="KW-1185">Reference proteome</keyword>